<evidence type="ECO:0000256" key="10">
    <source>
        <dbReference type="PIRSR" id="PIRSR001589-3"/>
    </source>
</evidence>
<evidence type="ECO:0000256" key="9">
    <source>
        <dbReference type="PIRSR" id="PIRSR001589-2"/>
    </source>
</evidence>
<dbReference type="AlphaFoldDB" id="A0A7G5DX45"/>
<dbReference type="Pfam" id="PF00733">
    <property type="entry name" value="Asn_synthase"/>
    <property type="match status" value="1"/>
</dbReference>
<dbReference type="Proteomes" id="UP000515450">
    <property type="component" value="Chromosome"/>
</dbReference>
<feature type="site" description="Important for beta-aspartyl-AMP intermediate formation" evidence="10">
    <location>
        <position position="355"/>
    </location>
</feature>
<dbReference type="EMBL" id="CP058555">
    <property type="protein sequence ID" value="QMV66320.1"/>
    <property type="molecule type" value="Genomic_DNA"/>
</dbReference>
<keyword evidence="8" id="KW-0061">Asparagine biosynthesis</keyword>
<protein>
    <recommendedName>
        <fullName evidence="3">asparagine synthase (glutamine-hydrolyzing)</fullName>
        <ecNumber evidence="3">6.3.5.4</ecNumber>
    </recommendedName>
</protein>
<evidence type="ECO:0000256" key="3">
    <source>
        <dbReference type="ARBA" id="ARBA00012737"/>
    </source>
</evidence>
<dbReference type="Gene3D" id="3.60.20.10">
    <property type="entry name" value="Glutamine Phosphoribosylpyrophosphate, subunit 1, domain 1"/>
    <property type="match status" value="1"/>
</dbReference>
<evidence type="ECO:0000256" key="1">
    <source>
        <dbReference type="ARBA" id="ARBA00005187"/>
    </source>
</evidence>
<reference evidence="12 13" key="1">
    <citation type="journal article" date="2020" name="G3 (Bethesda)">
        <title>CeMbio - The Caenorhabditis elegans Microbiome Resource.</title>
        <authorList>
            <person name="Dirksen P."/>
            <person name="Assie A."/>
            <person name="Zimmermann J."/>
            <person name="Zhang F."/>
            <person name="Tietje A.M."/>
            <person name="Marsh S.A."/>
            <person name="Felix M.A."/>
            <person name="Shapira M."/>
            <person name="Kaleta C."/>
            <person name="Schulenburg H."/>
            <person name="Samuel B."/>
        </authorList>
    </citation>
    <scope>NUCLEOTIDE SEQUENCE [LARGE SCALE GENOMIC DNA]</scope>
    <source>
        <strain evidence="12 13">BIGb0170</strain>
    </source>
</reference>
<dbReference type="GO" id="GO:0006529">
    <property type="term" value="P:asparagine biosynthetic process"/>
    <property type="evidence" value="ECO:0007669"/>
    <property type="project" value="UniProtKB-KW"/>
</dbReference>
<dbReference type="CDD" id="cd01991">
    <property type="entry name" value="Asn_synthase_B_C"/>
    <property type="match status" value="1"/>
</dbReference>
<dbReference type="Pfam" id="PF13537">
    <property type="entry name" value="GATase_7"/>
    <property type="match status" value="1"/>
</dbReference>
<dbReference type="InterPro" id="IPR017932">
    <property type="entry name" value="GATase_2_dom"/>
</dbReference>
<organism evidence="12 13">
    <name type="scientific">Sphingobacterium paramultivorum</name>
    <dbReference type="NCBI Taxonomy" id="2886510"/>
    <lineage>
        <taxon>Bacteria</taxon>
        <taxon>Pseudomonadati</taxon>
        <taxon>Bacteroidota</taxon>
        <taxon>Sphingobacteriia</taxon>
        <taxon>Sphingobacteriales</taxon>
        <taxon>Sphingobacteriaceae</taxon>
        <taxon>Sphingobacterium</taxon>
    </lineage>
</organism>
<dbReference type="InterPro" id="IPR029055">
    <property type="entry name" value="Ntn_hydrolases_N"/>
</dbReference>
<dbReference type="GO" id="GO:0005524">
    <property type="term" value="F:ATP binding"/>
    <property type="evidence" value="ECO:0007669"/>
    <property type="project" value="UniProtKB-KW"/>
</dbReference>
<evidence type="ECO:0000313" key="12">
    <source>
        <dbReference type="EMBL" id="QMV66320.1"/>
    </source>
</evidence>
<dbReference type="Gene3D" id="3.40.50.620">
    <property type="entry name" value="HUPs"/>
    <property type="match status" value="1"/>
</dbReference>
<keyword evidence="4 9" id="KW-0547">Nucleotide-binding</keyword>
<proteinExistence type="inferred from homology"/>
<dbReference type="PIRSF" id="PIRSF001589">
    <property type="entry name" value="Asn_synthetase_glu-h"/>
    <property type="match status" value="1"/>
</dbReference>
<dbReference type="GO" id="GO:0004066">
    <property type="term" value="F:asparagine synthase (glutamine-hydrolyzing) activity"/>
    <property type="evidence" value="ECO:0007669"/>
    <property type="project" value="UniProtKB-EC"/>
</dbReference>
<keyword evidence="12" id="KW-0436">Ligase</keyword>
<feature type="active site" description="For GATase activity" evidence="8">
    <location>
        <position position="2"/>
    </location>
</feature>
<keyword evidence="5 9" id="KW-0067">ATP-binding</keyword>
<dbReference type="PANTHER" id="PTHR43284:SF1">
    <property type="entry name" value="ASPARAGINE SYNTHETASE"/>
    <property type="match status" value="1"/>
</dbReference>
<dbReference type="PROSITE" id="PS51278">
    <property type="entry name" value="GATASE_TYPE_2"/>
    <property type="match status" value="1"/>
</dbReference>
<dbReference type="InterPro" id="IPR006426">
    <property type="entry name" value="Asn_synth_AEB"/>
</dbReference>
<dbReference type="SUPFAM" id="SSF56235">
    <property type="entry name" value="N-terminal nucleophile aminohydrolases (Ntn hydrolases)"/>
    <property type="match status" value="1"/>
</dbReference>
<feature type="binding site" evidence="9">
    <location>
        <position position="94"/>
    </location>
    <ligand>
        <name>L-glutamine</name>
        <dbReference type="ChEBI" id="CHEBI:58359"/>
    </ligand>
</feature>
<evidence type="ECO:0000256" key="4">
    <source>
        <dbReference type="ARBA" id="ARBA00022741"/>
    </source>
</evidence>
<dbReference type="NCBIfam" id="TIGR01536">
    <property type="entry name" value="asn_synth_AEB"/>
    <property type="match status" value="1"/>
</dbReference>
<comment type="pathway">
    <text evidence="1">Amino-acid biosynthesis; L-asparagine biosynthesis; L-asparagine from L-aspartate (L-Gln route): step 1/1.</text>
</comment>
<comment type="catalytic activity">
    <reaction evidence="7">
        <text>L-aspartate + L-glutamine + ATP + H2O = L-asparagine + L-glutamate + AMP + diphosphate + H(+)</text>
        <dbReference type="Rhea" id="RHEA:12228"/>
        <dbReference type="ChEBI" id="CHEBI:15377"/>
        <dbReference type="ChEBI" id="CHEBI:15378"/>
        <dbReference type="ChEBI" id="CHEBI:29985"/>
        <dbReference type="ChEBI" id="CHEBI:29991"/>
        <dbReference type="ChEBI" id="CHEBI:30616"/>
        <dbReference type="ChEBI" id="CHEBI:33019"/>
        <dbReference type="ChEBI" id="CHEBI:58048"/>
        <dbReference type="ChEBI" id="CHEBI:58359"/>
        <dbReference type="ChEBI" id="CHEBI:456215"/>
        <dbReference type="EC" id="6.3.5.4"/>
    </reaction>
</comment>
<keyword evidence="6 8" id="KW-0315">Glutamine amidotransferase</keyword>
<dbReference type="InterPro" id="IPR001962">
    <property type="entry name" value="Asn_synthase"/>
</dbReference>
<feature type="binding site" evidence="9">
    <location>
        <begin position="353"/>
        <end position="354"/>
    </location>
    <ligand>
        <name>ATP</name>
        <dbReference type="ChEBI" id="CHEBI:30616"/>
    </ligand>
</feature>
<evidence type="ECO:0000256" key="7">
    <source>
        <dbReference type="ARBA" id="ARBA00048741"/>
    </source>
</evidence>
<gene>
    <name evidence="12" type="primary">asnB</name>
    <name evidence="12" type="ORF">HS960_00975</name>
</gene>
<dbReference type="InterPro" id="IPR051786">
    <property type="entry name" value="ASN_synthetase/amidase"/>
</dbReference>
<dbReference type="InterPro" id="IPR014729">
    <property type="entry name" value="Rossmann-like_a/b/a_fold"/>
</dbReference>
<dbReference type="EC" id="6.3.5.4" evidence="3"/>
<dbReference type="CDD" id="cd00712">
    <property type="entry name" value="AsnB"/>
    <property type="match status" value="1"/>
</dbReference>
<dbReference type="SUPFAM" id="SSF52402">
    <property type="entry name" value="Adenine nucleotide alpha hydrolases-like"/>
    <property type="match status" value="1"/>
</dbReference>
<dbReference type="InterPro" id="IPR033738">
    <property type="entry name" value="AsnB_N"/>
</dbReference>
<accession>A0A7G5DX45</accession>
<evidence type="ECO:0000256" key="8">
    <source>
        <dbReference type="PIRSR" id="PIRSR001589-1"/>
    </source>
</evidence>
<dbReference type="GO" id="GO:0005829">
    <property type="term" value="C:cytosol"/>
    <property type="evidence" value="ECO:0007669"/>
    <property type="project" value="TreeGrafter"/>
</dbReference>
<dbReference type="PANTHER" id="PTHR43284">
    <property type="entry name" value="ASPARAGINE SYNTHETASE (GLUTAMINE-HYDROLYZING)"/>
    <property type="match status" value="1"/>
</dbReference>
<evidence type="ECO:0000256" key="2">
    <source>
        <dbReference type="ARBA" id="ARBA00005752"/>
    </source>
</evidence>
<name>A0A7G5DX45_9SPHI</name>
<evidence type="ECO:0000313" key="13">
    <source>
        <dbReference type="Proteomes" id="UP000515450"/>
    </source>
</evidence>
<evidence type="ECO:0000256" key="6">
    <source>
        <dbReference type="ARBA" id="ARBA00022962"/>
    </source>
</evidence>
<evidence type="ECO:0000256" key="5">
    <source>
        <dbReference type="ARBA" id="ARBA00022840"/>
    </source>
</evidence>
<keyword evidence="13" id="KW-1185">Reference proteome</keyword>
<evidence type="ECO:0000259" key="11">
    <source>
        <dbReference type="PROSITE" id="PS51278"/>
    </source>
</evidence>
<dbReference type="RefSeq" id="WP_153847651.1">
    <property type="nucleotide sequence ID" value="NZ_PHGU01000030.1"/>
</dbReference>
<keyword evidence="8" id="KW-0028">Amino-acid biosynthesis</keyword>
<sequence length="610" mass="70281">MCGIYLTNIPIEEEAVKLKLESIQFRGPDYLGIQKVFDLTFGHLRLSILDLNVRSHQPMTFEDLVIVFNGEIYNFQEIKTDLIALGYTFDTTSDTEVLLKGYKEWGAALVPKLNGMFAFAIYDATSRKIFCSRDRLGVKPFYYSWKDGELEICSQLRPISQHKQINDEAISMYLDCGYIPSPYTIYQNVYKLPPGNNLEIDLDRQKYEVKEYWNLKEVAEVGLSYNEAKEKLHNLLKDAVKIRLQADVPFGSFLSGGIDSALISSIASTVSKDPIKTFSIGFEDPEYDESKIAAEYAKIIGSEHTETICKATDILEMIPQLVKVFDEPFADSSALPSLLLNKITKQSVTMVLSGDGGDESFFGYNHFRLVPYADKITFVPYFLRKMAASVLSFNFLGARALSYKGILNAASKYDFIAGIFVGYDSLLKKRNFNWLSHYNGYKIWSKDLLQATADLNIKLWLENDSNVKVDRASMAHSVEVRSPFLDYNIIEFARTLPISFRYEKGRRKKILKDILKEYIPEEVFDQPKRGFAVPLAGWIRNELRSEFEENLTDDFLRQIPILNVPRFKDIFKKHLEGKHDYSSFIWRIYILSKWYQEFGFYKNLAPNKYI</sequence>
<feature type="domain" description="Glutamine amidotransferase type-2" evidence="11">
    <location>
        <begin position="2"/>
        <end position="203"/>
    </location>
</feature>
<comment type="similarity">
    <text evidence="2">Belongs to the asparagine synthetase family.</text>
</comment>
<feature type="binding site" evidence="9">
    <location>
        <position position="280"/>
    </location>
    <ligand>
        <name>ATP</name>
        <dbReference type="ChEBI" id="CHEBI:30616"/>
    </ligand>
</feature>